<dbReference type="AlphaFoldDB" id="A0A9D4FQU7"/>
<name>A0A9D4FQU7_DREPO</name>
<proteinExistence type="predicted"/>
<accession>A0A9D4FQU7</accession>
<keyword evidence="2" id="KW-1185">Reference proteome</keyword>
<evidence type="ECO:0000313" key="2">
    <source>
        <dbReference type="Proteomes" id="UP000828390"/>
    </source>
</evidence>
<protein>
    <submittedName>
        <fullName evidence="1">Uncharacterized protein</fullName>
    </submittedName>
</protein>
<comment type="caution">
    <text evidence="1">The sequence shown here is derived from an EMBL/GenBank/DDBJ whole genome shotgun (WGS) entry which is preliminary data.</text>
</comment>
<dbReference type="Proteomes" id="UP000828390">
    <property type="component" value="Unassembled WGS sequence"/>
</dbReference>
<reference evidence="1" key="1">
    <citation type="journal article" date="2019" name="bioRxiv">
        <title>The Genome of the Zebra Mussel, Dreissena polymorpha: A Resource for Invasive Species Research.</title>
        <authorList>
            <person name="McCartney M.A."/>
            <person name="Auch B."/>
            <person name="Kono T."/>
            <person name="Mallez S."/>
            <person name="Zhang Y."/>
            <person name="Obille A."/>
            <person name="Becker A."/>
            <person name="Abrahante J.E."/>
            <person name="Garbe J."/>
            <person name="Badalamenti J.P."/>
            <person name="Herman A."/>
            <person name="Mangelson H."/>
            <person name="Liachko I."/>
            <person name="Sullivan S."/>
            <person name="Sone E.D."/>
            <person name="Koren S."/>
            <person name="Silverstein K.A.T."/>
            <person name="Beckman K.B."/>
            <person name="Gohl D.M."/>
        </authorList>
    </citation>
    <scope>NUCLEOTIDE SEQUENCE</scope>
    <source>
        <strain evidence="1">Duluth1</strain>
        <tissue evidence="1">Whole animal</tissue>
    </source>
</reference>
<evidence type="ECO:0000313" key="1">
    <source>
        <dbReference type="EMBL" id="KAH3800312.1"/>
    </source>
</evidence>
<organism evidence="1 2">
    <name type="scientific">Dreissena polymorpha</name>
    <name type="common">Zebra mussel</name>
    <name type="synonym">Mytilus polymorpha</name>
    <dbReference type="NCBI Taxonomy" id="45954"/>
    <lineage>
        <taxon>Eukaryota</taxon>
        <taxon>Metazoa</taxon>
        <taxon>Spiralia</taxon>
        <taxon>Lophotrochozoa</taxon>
        <taxon>Mollusca</taxon>
        <taxon>Bivalvia</taxon>
        <taxon>Autobranchia</taxon>
        <taxon>Heteroconchia</taxon>
        <taxon>Euheterodonta</taxon>
        <taxon>Imparidentia</taxon>
        <taxon>Neoheterodontei</taxon>
        <taxon>Myida</taxon>
        <taxon>Dreissenoidea</taxon>
        <taxon>Dreissenidae</taxon>
        <taxon>Dreissena</taxon>
    </lineage>
</organism>
<gene>
    <name evidence="1" type="ORF">DPMN_153945</name>
</gene>
<dbReference type="EMBL" id="JAIWYP010000007">
    <property type="protein sequence ID" value="KAH3800312.1"/>
    <property type="molecule type" value="Genomic_DNA"/>
</dbReference>
<sequence length="106" mass="11514">MERELAQSGCLREYIAMGSGSSVLHLSRCSSQQLSDDSCNTPVLRRGKLITDKRGTVIEDHLQELGNNGTCDIGKGDICDCIPIVGDGFVETAICNVTIYEVCYII</sequence>
<reference evidence="1" key="2">
    <citation type="submission" date="2020-11" db="EMBL/GenBank/DDBJ databases">
        <authorList>
            <person name="McCartney M.A."/>
            <person name="Auch B."/>
            <person name="Kono T."/>
            <person name="Mallez S."/>
            <person name="Becker A."/>
            <person name="Gohl D.M."/>
            <person name="Silverstein K.A.T."/>
            <person name="Koren S."/>
            <person name="Bechman K.B."/>
            <person name="Herman A."/>
            <person name="Abrahante J.E."/>
            <person name="Garbe J."/>
        </authorList>
    </citation>
    <scope>NUCLEOTIDE SEQUENCE</scope>
    <source>
        <strain evidence="1">Duluth1</strain>
        <tissue evidence="1">Whole animal</tissue>
    </source>
</reference>